<reference evidence="1" key="2">
    <citation type="submission" date="2025-08" db="UniProtKB">
        <authorList>
            <consortium name="Ensembl"/>
        </authorList>
    </citation>
    <scope>IDENTIFICATION</scope>
</reference>
<proteinExistence type="predicted"/>
<dbReference type="InParanoid" id="H2XRU1"/>
<reference evidence="1" key="3">
    <citation type="submission" date="2025-09" db="UniProtKB">
        <authorList>
            <consortium name="Ensembl"/>
        </authorList>
    </citation>
    <scope>IDENTIFICATION</scope>
</reference>
<name>H2XRU1_CIOIN</name>
<protein>
    <submittedName>
        <fullName evidence="1">Uncharacterized protein</fullName>
    </submittedName>
</protein>
<evidence type="ECO:0000313" key="1">
    <source>
        <dbReference type="Ensembl" id="ENSCINP00000032375.1"/>
    </source>
</evidence>
<accession>H2XRU1</accession>
<dbReference type="Proteomes" id="UP000008144">
    <property type="component" value="Unassembled WGS sequence"/>
</dbReference>
<organism evidence="1 2">
    <name type="scientific">Ciona intestinalis</name>
    <name type="common">Transparent sea squirt</name>
    <name type="synonym">Ascidia intestinalis</name>
    <dbReference type="NCBI Taxonomy" id="7719"/>
    <lineage>
        <taxon>Eukaryota</taxon>
        <taxon>Metazoa</taxon>
        <taxon>Chordata</taxon>
        <taxon>Tunicata</taxon>
        <taxon>Ascidiacea</taxon>
        <taxon>Phlebobranchia</taxon>
        <taxon>Cionidae</taxon>
        <taxon>Ciona</taxon>
    </lineage>
</organism>
<dbReference type="HOGENOM" id="CLU_3417201_0_0_1"/>
<evidence type="ECO:0000313" key="2">
    <source>
        <dbReference type="Proteomes" id="UP000008144"/>
    </source>
</evidence>
<dbReference type="AlphaFoldDB" id="H2XRU1"/>
<dbReference type="Ensembl" id="ENSCINT00000036381.1">
    <property type="protein sequence ID" value="ENSCINP00000032375.1"/>
    <property type="gene ID" value="ENSCING00000023470.1"/>
</dbReference>
<reference evidence="2" key="1">
    <citation type="journal article" date="2002" name="Science">
        <title>The draft genome of Ciona intestinalis: insights into chordate and vertebrate origins.</title>
        <authorList>
            <person name="Dehal P."/>
            <person name="Satou Y."/>
            <person name="Campbell R.K."/>
            <person name="Chapman J."/>
            <person name="Degnan B."/>
            <person name="De Tomaso A."/>
            <person name="Davidson B."/>
            <person name="Di Gregorio A."/>
            <person name="Gelpke M."/>
            <person name="Goodstein D.M."/>
            <person name="Harafuji N."/>
            <person name="Hastings K.E."/>
            <person name="Ho I."/>
            <person name="Hotta K."/>
            <person name="Huang W."/>
            <person name="Kawashima T."/>
            <person name="Lemaire P."/>
            <person name="Martinez D."/>
            <person name="Meinertzhagen I.A."/>
            <person name="Necula S."/>
            <person name="Nonaka M."/>
            <person name="Putnam N."/>
            <person name="Rash S."/>
            <person name="Saiga H."/>
            <person name="Satake M."/>
            <person name="Terry A."/>
            <person name="Yamada L."/>
            <person name="Wang H.G."/>
            <person name="Awazu S."/>
            <person name="Azumi K."/>
            <person name="Boore J."/>
            <person name="Branno M."/>
            <person name="Chin-Bow S."/>
            <person name="DeSantis R."/>
            <person name="Doyle S."/>
            <person name="Francino P."/>
            <person name="Keys D.N."/>
            <person name="Haga S."/>
            <person name="Hayashi H."/>
            <person name="Hino K."/>
            <person name="Imai K.S."/>
            <person name="Inaba K."/>
            <person name="Kano S."/>
            <person name="Kobayashi K."/>
            <person name="Kobayashi M."/>
            <person name="Lee B.I."/>
            <person name="Makabe K.W."/>
            <person name="Manohar C."/>
            <person name="Matassi G."/>
            <person name="Medina M."/>
            <person name="Mochizuki Y."/>
            <person name="Mount S."/>
            <person name="Morishita T."/>
            <person name="Miura S."/>
            <person name="Nakayama A."/>
            <person name="Nishizaka S."/>
            <person name="Nomoto H."/>
            <person name="Ohta F."/>
            <person name="Oishi K."/>
            <person name="Rigoutsos I."/>
            <person name="Sano M."/>
            <person name="Sasaki A."/>
            <person name="Sasakura Y."/>
            <person name="Shoguchi E."/>
            <person name="Shin-i T."/>
            <person name="Spagnuolo A."/>
            <person name="Stainier D."/>
            <person name="Suzuki M.M."/>
            <person name="Tassy O."/>
            <person name="Takatori N."/>
            <person name="Tokuoka M."/>
            <person name="Yagi K."/>
            <person name="Yoshizaki F."/>
            <person name="Wada S."/>
            <person name="Zhang C."/>
            <person name="Hyatt P.D."/>
            <person name="Larimer F."/>
            <person name="Detter C."/>
            <person name="Doggett N."/>
            <person name="Glavina T."/>
            <person name="Hawkins T."/>
            <person name="Richardson P."/>
            <person name="Lucas S."/>
            <person name="Kohara Y."/>
            <person name="Levine M."/>
            <person name="Satoh N."/>
            <person name="Rokhsar D.S."/>
        </authorList>
    </citation>
    <scope>NUCLEOTIDE SEQUENCE [LARGE SCALE GENOMIC DNA]</scope>
</reference>
<sequence>MDRVTKQTSHLAAYITMDEMKSKCTF</sequence>
<keyword evidence="2" id="KW-1185">Reference proteome</keyword>